<sequence>MDSTWEKRLVKRYYDKLFKELKRFMVSPQCLMNLCFLSA</sequence>
<dbReference type="EnsemblPlants" id="AET7Gv20041500.1">
    <property type="protein sequence ID" value="AET7Gv20041500.1"/>
    <property type="gene ID" value="AET7Gv20041500"/>
</dbReference>
<keyword evidence="2" id="KW-1185">Reference proteome</keyword>
<protein>
    <submittedName>
        <fullName evidence="1">Uncharacterized protein</fullName>
    </submittedName>
</protein>
<accession>A0A453QCK4</accession>
<reference evidence="2" key="1">
    <citation type="journal article" date="2014" name="Science">
        <title>Ancient hybridizations among the ancestral genomes of bread wheat.</title>
        <authorList>
            <consortium name="International Wheat Genome Sequencing Consortium,"/>
            <person name="Marcussen T."/>
            <person name="Sandve S.R."/>
            <person name="Heier L."/>
            <person name="Spannagl M."/>
            <person name="Pfeifer M."/>
            <person name="Jakobsen K.S."/>
            <person name="Wulff B.B."/>
            <person name="Steuernagel B."/>
            <person name="Mayer K.F."/>
            <person name="Olsen O.A."/>
        </authorList>
    </citation>
    <scope>NUCLEOTIDE SEQUENCE [LARGE SCALE GENOMIC DNA]</scope>
    <source>
        <strain evidence="2">cv. AL8/78</strain>
    </source>
</reference>
<dbReference type="Proteomes" id="UP000015105">
    <property type="component" value="Chromosome 7D"/>
</dbReference>
<reference evidence="2" key="2">
    <citation type="journal article" date="2017" name="Nat. Plants">
        <title>The Aegilops tauschii genome reveals multiple impacts of transposons.</title>
        <authorList>
            <person name="Zhao G."/>
            <person name="Zou C."/>
            <person name="Li K."/>
            <person name="Wang K."/>
            <person name="Li T."/>
            <person name="Gao L."/>
            <person name="Zhang X."/>
            <person name="Wang H."/>
            <person name="Yang Z."/>
            <person name="Liu X."/>
            <person name="Jiang W."/>
            <person name="Mao L."/>
            <person name="Kong X."/>
            <person name="Jiao Y."/>
            <person name="Jia J."/>
        </authorList>
    </citation>
    <scope>NUCLEOTIDE SEQUENCE [LARGE SCALE GENOMIC DNA]</scope>
    <source>
        <strain evidence="2">cv. AL8/78</strain>
    </source>
</reference>
<evidence type="ECO:0000313" key="1">
    <source>
        <dbReference type="EnsemblPlants" id="AET7Gv20041500.1"/>
    </source>
</evidence>
<reference evidence="1" key="5">
    <citation type="journal article" date="2021" name="G3 (Bethesda)">
        <title>Aegilops tauschii genome assembly Aet v5.0 features greater sequence contiguity and improved annotation.</title>
        <authorList>
            <person name="Wang L."/>
            <person name="Zhu T."/>
            <person name="Rodriguez J.C."/>
            <person name="Deal K.R."/>
            <person name="Dubcovsky J."/>
            <person name="McGuire P.E."/>
            <person name="Lux T."/>
            <person name="Spannagl M."/>
            <person name="Mayer K.F.X."/>
            <person name="Baldrich P."/>
            <person name="Meyers B.C."/>
            <person name="Huo N."/>
            <person name="Gu Y.Q."/>
            <person name="Zhou H."/>
            <person name="Devos K.M."/>
            <person name="Bennetzen J.L."/>
            <person name="Unver T."/>
            <person name="Budak H."/>
            <person name="Gulick P.J."/>
            <person name="Galiba G."/>
            <person name="Kalapos B."/>
            <person name="Nelson D.R."/>
            <person name="Li P."/>
            <person name="You F.M."/>
            <person name="Luo M.C."/>
            <person name="Dvorak J."/>
        </authorList>
    </citation>
    <scope>NUCLEOTIDE SEQUENCE [LARGE SCALE GENOMIC DNA]</scope>
    <source>
        <strain evidence="1">cv. AL8/78</strain>
    </source>
</reference>
<name>A0A453QCK4_AEGTS</name>
<reference evidence="1" key="4">
    <citation type="submission" date="2019-03" db="UniProtKB">
        <authorList>
            <consortium name="EnsemblPlants"/>
        </authorList>
    </citation>
    <scope>IDENTIFICATION</scope>
</reference>
<proteinExistence type="predicted"/>
<reference evidence="1" key="3">
    <citation type="journal article" date="2017" name="Nature">
        <title>Genome sequence of the progenitor of the wheat D genome Aegilops tauschii.</title>
        <authorList>
            <person name="Luo M.C."/>
            <person name="Gu Y.Q."/>
            <person name="Puiu D."/>
            <person name="Wang H."/>
            <person name="Twardziok S.O."/>
            <person name="Deal K.R."/>
            <person name="Huo N."/>
            <person name="Zhu T."/>
            <person name="Wang L."/>
            <person name="Wang Y."/>
            <person name="McGuire P.E."/>
            <person name="Liu S."/>
            <person name="Long H."/>
            <person name="Ramasamy R.K."/>
            <person name="Rodriguez J.C."/>
            <person name="Van S.L."/>
            <person name="Yuan L."/>
            <person name="Wang Z."/>
            <person name="Xia Z."/>
            <person name="Xiao L."/>
            <person name="Anderson O.D."/>
            <person name="Ouyang S."/>
            <person name="Liang Y."/>
            <person name="Zimin A.V."/>
            <person name="Pertea G."/>
            <person name="Qi P."/>
            <person name="Bennetzen J.L."/>
            <person name="Dai X."/>
            <person name="Dawson M.W."/>
            <person name="Muller H.G."/>
            <person name="Kugler K."/>
            <person name="Rivarola-Duarte L."/>
            <person name="Spannagl M."/>
            <person name="Mayer K.F.X."/>
            <person name="Lu F.H."/>
            <person name="Bevan M.W."/>
            <person name="Leroy P."/>
            <person name="Li P."/>
            <person name="You F.M."/>
            <person name="Sun Q."/>
            <person name="Liu Z."/>
            <person name="Lyons E."/>
            <person name="Wicker T."/>
            <person name="Salzberg S.L."/>
            <person name="Devos K.M."/>
            <person name="Dvorak J."/>
        </authorList>
    </citation>
    <scope>NUCLEOTIDE SEQUENCE [LARGE SCALE GENOMIC DNA]</scope>
    <source>
        <strain evidence="1">cv. AL8/78</strain>
    </source>
</reference>
<evidence type="ECO:0000313" key="2">
    <source>
        <dbReference type="Proteomes" id="UP000015105"/>
    </source>
</evidence>
<organism evidence="1 2">
    <name type="scientific">Aegilops tauschii subsp. strangulata</name>
    <name type="common">Goatgrass</name>
    <dbReference type="NCBI Taxonomy" id="200361"/>
    <lineage>
        <taxon>Eukaryota</taxon>
        <taxon>Viridiplantae</taxon>
        <taxon>Streptophyta</taxon>
        <taxon>Embryophyta</taxon>
        <taxon>Tracheophyta</taxon>
        <taxon>Spermatophyta</taxon>
        <taxon>Magnoliopsida</taxon>
        <taxon>Liliopsida</taxon>
        <taxon>Poales</taxon>
        <taxon>Poaceae</taxon>
        <taxon>BOP clade</taxon>
        <taxon>Pooideae</taxon>
        <taxon>Triticodae</taxon>
        <taxon>Triticeae</taxon>
        <taxon>Triticinae</taxon>
        <taxon>Aegilops</taxon>
    </lineage>
</organism>
<dbReference type="Gramene" id="AET7Gv20041500.1">
    <property type="protein sequence ID" value="AET7Gv20041500.1"/>
    <property type="gene ID" value="AET7Gv20041500"/>
</dbReference>
<dbReference type="AlphaFoldDB" id="A0A453QCK4"/>